<dbReference type="Proteomes" id="UP001295684">
    <property type="component" value="Unassembled WGS sequence"/>
</dbReference>
<dbReference type="PANTHER" id="PTHR34560:SF1">
    <property type="entry name" value="START DOMAIN-CONTAINING PROTEIN"/>
    <property type="match status" value="1"/>
</dbReference>
<evidence type="ECO:0000313" key="1">
    <source>
        <dbReference type="EMBL" id="CAI2372593.1"/>
    </source>
</evidence>
<evidence type="ECO:0000313" key="2">
    <source>
        <dbReference type="Proteomes" id="UP001295684"/>
    </source>
</evidence>
<comment type="caution">
    <text evidence="1">The sequence shown here is derived from an EMBL/GenBank/DDBJ whole genome shotgun (WGS) entry which is preliminary data.</text>
</comment>
<dbReference type="AlphaFoldDB" id="A0AAD2CWD4"/>
<dbReference type="InterPro" id="IPR023393">
    <property type="entry name" value="START-like_dom_sf"/>
</dbReference>
<name>A0AAD2CWD4_EUPCR</name>
<protein>
    <submittedName>
        <fullName evidence="1">Uncharacterized protein</fullName>
    </submittedName>
</protein>
<sequence>MFSFFKRAKKEEEVTIIPDPDIELSDPEDNFEEDDELELMLTLTRVIPKNLKKEHFKLALSQISELESLVERIEQNGTLRVPEGVKEFINSELVTRAKNDKTLLDHYLGCIQDFSDGWKVYSKSKSMNIYLKENYTDGKLDSFLFGGECIINAPLLNPCCVMAEHELLQNWIPMLKSVDLLHEQSPLKKLIHLKIDLFLPFKNRDLVTEGTGFLFEEEKAVAFIMKSDYSGSFFGTEFEEICEKRVRMNLKDGFMYMEYIDENTCKFKVVLNVDMKLGLGQGWVGKMVLNKVVKVWISKIVNSSENLKGTEFAKRLIKNPLYRFIAKRLDIEFPDSHDVLNA</sequence>
<reference evidence="1" key="1">
    <citation type="submission" date="2023-07" db="EMBL/GenBank/DDBJ databases">
        <authorList>
            <consortium name="AG Swart"/>
            <person name="Singh M."/>
            <person name="Singh A."/>
            <person name="Seah K."/>
            <person name="Emmerich C."/>
        </authorList>
    </citation>
    <scope>NUCLEOTIDE SEQUENCE</scope>
    <source>
        <strain evidence="1">DP1</strain>
    </source>
</reference>
<accession>A0AAD2CWD4</accession>
<dbReference type="Gene3D" id="3.30.530.20">
    <property type="match status" value="1"/>
</dbReference>
<organism evidence="1 2">
    <name type="scientific">Euplotes crassus</name>
    <dbReference type="NCBI Taxonomy" id="5936"/>
    <lineage>
        <taxon>Eukaryota</taxon>
        <taxon>Sar</taxon>
        <taxon>Alveolata</taxon>
        <taxon>Ciliophora</taxon>
        <taxon>Intramacronucleata</taxon>
        <taxon>Spirotrichea</taxon>
        <taxon>Hypotrichia</taxon>
        <taxon>Euplotida</taxon>
        <taxon>Euplotidae</taxon>
        <taxon>Moneuplotes</taxon>
    </lineage>
</organism>
<gene>
    <name evidence="1" type="ORF">ECRASSUSDP1_LOCUS13924</name>
</gene>
<dbReference type="PANTHER" id="PTHR34560">
    <property type="entry name" value="POLYKETIDE CYCLASE/DEHYDRASE/LIPID TRANSPORT SUPERFAMILY PROTEIN"/>
    <property type="match status" value="1"/>
</dbReference>
<proteinExistence type="predicted"/>
<dbReference type="SUPFAM" id="SSF55961">
    <property type="entry name" value="Bet v1-like"/>
    <property type="match status" value="1"/>
</dbReference>
<dbReference type="EMBL" id="CAMPGE010013886">
    <property type="protein sequence ID" value="CAI2372593.1"/>
    <property type="molecule type" value="Genomic_DNA"/>
</dbReference>
<keyword evidence="2" id="KW-1185">Reference proteome</keyword>